<evidence type="ECO:0000313" key="2">
    <source>
        <dbReference type="EMBL" id="MFG6110814.1"/>
    </source>
</evidence>
<organism evidence="2 3">
    <name type="scientific">Stenotrophomonas nematodicola</name>
    <dbReference type="NCBI Taxonomy" id="2656746"/>
    <lineage>
        <taxon>Bacteria</taxon>
        <taxon>Pseudomonadati</taxon>
        <taxon>Pseudomonadota</taxon>
        <taxon>Gammaproteobacteria</taxon>
        <taxon>Lysobacterales</taxon>
        <taxon>Lysobacteraceae</taxon>
        <taxon>Stenotrophomonas</taxon>
    </lineage>
</organism>
<sequence>MPAPRTPPWKKPTPNKGKSRPLSPAQKAAARQRAEENGRAYPNLVDNMWAKKLPRED</sequence>
<dbReference type="EMBL" id="JBHGCJ010000014">
    <property type="protein sequence ID" value="MFG6110814.1"/>
    <property type="molecule type" value="Genomic_DNA"/>
</dbReference>
<feature type="region of interest" description="Disordered" evidence="1">
    <location>
        <begin position="1"/>
        <end position="57"/>
    </location>
</feature>
<gene>
    <name evidence="2" type="ORF">ACEU0G_000694</name>
</gene>
<evidence type="ECO:0000256" key="1">
    <source>
        <dbReference type="SAM" id="MobiDB-lite"/>
    </source>
</evidence>
<evidence type="ECO:0000313" key="3">
    <source>
        <dbReference type="Proteomes" id="UP001605261"/>
    </source>
</evidence>
<feature type="compositionally biased region" description="Pro residues" evidence="1">
    <location>
        <begin position="1"/>
        <end position="11"/>
    </location>
</feature>
<name>A0ABW7D1H6_9GAMM</name>
<reference evidence="2 3" key="1">
    <citation type="submission" date="2024-09" db="EMBL/GenBank/DDBJ databases">
        <authorList>
            <consortium name="All-Russian atlas of soil microorganisms"/>
            <consortium name="as a basis for the search for new antimicrobial producers and enzymes with unique properties"/>
            <person name="Sokolova E.A."/>
            <person name="Voronina E.N."/>
        </authorList>
    </citation>
    <scope>NUCLEOTIDE SEQUENCE [LARGE SCALE GENOMIC DNA]</scope>
    <source>
        <strain evidence="2 3">AF-22b-331.1</strain>
    </source>
</reference>
<dbReference type="Proteomes" id="UP001605261">
    <property type="component" value="Unassembled WGS sequence"/>
</dbReference>
<keyword evidence="3" id="KW-1185">Reference proteome</keyword>
<dbReference type="RefSeq" id="WP_394164299.1">
    <property type="nucleotide sequence ID" value="NZ_JBHGCJ010000014.1"/>
</dbReference>
<proteinExistence type="predicted"/>
<accession>A0ABW7D1H6</accession>
<comment type="caution">
    <text evidence="2">The sequence shown here is derived from an EMBL/GenBank/DDBJ whole genome shotgun (WGS) entry which is preliminary data.</text>
</comment>
<protein>
    <submittedName>
        <fullName evidence="2">Uncharacterized protein</fullName>
    </submittedName>
</protein>